<organism evidence="1 2">
    <name type="scientific">Nezara viridula</name>
    <name type="common">Southern green stink bug</name>
    <name type="synonym">Cimex viridulus</name>
    <dbReference type="NCBI Taxonomy" id="85310"/>
    <lineage>
        <taxon>Eukaryota</taxon>
        <taxon>Metazoa</taxon>
        <taxon>Ecdysozoa</taxon>
        <taxon>Arthropoda</taxon>
        <taxon>Hexapoda</taxon>
        <taxon>Insecta</taxon>
        <taxon>Pterygota</taxon>
        <taxon>Neoptera</taxon>
        <taxon>Paraneoptera</taxon>
        <taxon>Hemiptera</taxon>
        <taxon>Heteroptera</taxon>
        <taxon>Panheteroptera</taxon>
        <taxon>Pentatomomorpha</taxon>
        <taxon>Pentatomoidea</taxon>
        <taxon>Pentatomidae</taxon>
        <taxon>Pentatominae</taxon>
        <taxon>Nezara</taxon>
    </lineage>
</organism>
<protein>
    <submittedName>
        <fullName evidence="1">Uncharacterized protein</fullName>
    </submittedName>
</protein>
<proteinExistence type="predicted"/>
<name>A0A9P0ECS7_NEZVI</name>
<keyword evidence="2" id="KW-1185">Reference proteome</keyword>
<dbReference type="Proteomes" id="UP001152798">
    <property type="component" value="Chromosome 2"/>
</dbReference>
<dbReference type="AlphaFoldDB" id="A0A9P0ECS7"/>
<reference evidence="1" key="1">
    <citation type="submission" date="2022-01" db="EMBL/GenBank/DDBJ databases">
        <authorList>
            <person name="King R."/>
        </authorList>
    </citation>
    <scope>NUCLEOTIDE SEQUENCE</scope>
</reference>
<evidence type="ECO:0000313" key="1">
    <source>
        <dbReference type="EMBL" id="CAH1392569.1"/>
    </source>
</evidence>
<evidence type="ECO:0000313" key="2">
    <source>
        <dbReference type="Proteomes" id="UP001152798"/>
    </source>
</evidence>
<dbReference type="EMBL" id="OV725078">
    <property type="protein sequence ID" value="CAH1392569.1"/>
    <property type="molecule type" value="Genomic_DNA"/>
</dbReference>
<sequence>MLNTHITEKSILPKTLFIGPRLYMNHNTTKRTLSVSKIYYTIIIFSNNFPLNTILKLPNCYTIKKSTTSPSPNSPQSPTTPFIYKSIPYIPILSDNIRKFLKSTITNLSLGLRSHNKLSFLFTN</sequence>
<accession>A0A9P0ECS7</accession>
<gene>
    <name evidence="1" type="ORF">NEZAVI_LOCUS3372</name>
</gene>